<sequence length="486" mass="51995">MLLWWLSHLVQDHKGFEEILSEVPAHMQGRAHELPPALPYRDYVAQARLGVSSGEHERFFRELLGDVTEPTVPFGVLDARGDGTGIAEARLRVDAELSRRLRARARALGVSAASVFHLAWAQVLARVSGRDDVVFGTVLFGRMAGGAGADRMMGMLINTLPVRLRVGREGAEAGVRRTHAQLAGLLRHEHASLALAQRCSGVAAPTPLFTSLLNYRYGRGGEKTGGGPGEAPRLAAGIRALFGQERTNYPVDLSVSDRGDGFVLSAAAVAAIDPRRVCALMHRALEGLAEALEAAPATPLREIDVLPEAERRRVVEEWSRTEAELPADACIHHLFEQQAERTPGAVAVVFGGEALTYAELNARANRLAHRLRALGVGPDDRVAICLERGPELVAALLAVLKAGGCYVPLDPAYPDERLRHVLEDAAPAALLVQAATAGRFASPGVPTVALDAHEPWWAGEPETNPGGAGVTPRHLAYLIYTSGSTG</sequence>
<dbReference type="GO" id="GO:0005737">
    <property type="term" value="C:cytoplasm"/>
    <property type="evidence" value="ECO:0007669"/>
    <property type="project" value="TreeGrafter"/>
</dbReference>
<dbReference type="PANTHER" id="PTHR45527:SF1">
    <property type="entry name" value="FATTY ACID SYNTHASE"/>
    <property type="match status" value="1"/>
</dbReference>
<dbReference type="Gene3D" id="3.30.559.30">
    <property type="entry name" value="Nonribosomal peptide synthetase, condensation domain"/>
    <property type="match status" value="1"/>
</dbReference>
<dbReference type="EMBL" id="CADCTV010000020">
    <property type="protein sequence ID" value="CAA9295172.1"/>
    <property type="molecule type" value="Genomic_DNA"/>
</dbReference>
<dbReference type="SUPFAM" id="SSF52777">
    <property type="entry name" value="CoA-dependent acyltransferases"/>
    <property type="match status" value="1"/>
</dbReference>
<dbReference type="PANTHER" id="PTHR45527">
    <property type="entry name" value="NONRIBOSOMAL PEPTIDE SYNTHETASE"/>
    <property type="match status" value="1"/>
</dbReference>
<evidence type="ECO:0000259" key="1">
    <source>
        <dbReference type="Pfam" id="PF00501"/>
    </source>
</evidence>
<dbReference type="Gene3D" id="3.30.559.10">
    <property type="entry name" value="Chloramphenicol acetyltransferase-like domain"/>
    <property type="match status" value="1"/>
</dbReference>
<feature type="domain" description="AMP-dependent synthetase/ligase" evidence="1">
    <location>
        <begin position="335"/>
        <end position="486"/>
    </location>
</feature>
<evidence type="ECO:0000313" key="3">
    <source>
        <dbReference type="EMBL" id="CAA9295172.1"/>
    </source>
</evidence>
<dbReference type="InterPro" id="IPR023213">
    <property type="entry name" value="CAT-like_dom_sf"/>
</dbReference>
<organism evidence="3">
    <name type="scientific">uncultured Gemmatimonadota bacterium</name>
    <dbReference type="NCBI Taxonomy" id="203437"/>
    <lineage>
        <taxon>Bacteria</taxon>
        <taxon>Pseudomonadati</taxon>
        <taxon>Gemmatimonadota</taxon>
        <taxon>environmental samples</taxon>
    </lineage>
</organism>
<dbReference type="Pfam" id="PF00668">
    <property type="entry name" value="Condensation"/>
    <property type="match status" value="1"/>
</dbReference>
<protein>
    <submittedName>
        <fullName evidence="3">Siderophore biosynthesis non-ribosomal peptide synthetase modules</fullName>
    </submittedName>
</protein>
<dbReference type="Pfam" id="PF00501">
    <property type="entry name" value="AMP-binding"/>
    <property type="match status" value="1"/>
</dbReference>
<name>A0A6J4K3X4_9BACT</name>
<dbReference type="Gene3D" id="3.40.50.980">
    <property type="match status" value="2"/>
</dbReference>
<dbReference type="GO" id="GO:0043041">
    <property type="term" value="P:amino acid activation for nonribosomal peptide biosynthetic process"/>
    <property type="evidence" value="ECO:0007669"/>
    <property type="project" value="TreeGrafter"/>
</dbReference>
<accession>A0A6J4K3X4</accession>
<feature type="domain" description="Condensation" evidence="2">
    <location>
        <begin position="27"/>
        <end position="313"/>
    </location>
</feature>
<dbReference type="InterPro" id="IPR001242">
    <property type="entry name" value="Condensation_dom"/>
</dbReference>
<evidence type="ECO:0000259" key="2">
    <source>
        <dbReference type="Pfam" id="PF00668"/>
    </source>
</evidence>
<gene>
    <name evidence="3" type="ORF">AVDCRST_MAG89-78</name>
</gene>
<dbReference type="InterPro" id="IPR000873">
    <property type="entry name" value="AMP-dep_synth/lig_dom"/>
</dbReference>
<dbReference type="AlphaFoldDB" id="A0A6J4K3X4"/>
<feature type="non-terminal residue" evidence="3">
    <location>
        <position position="486"/>
    </location>
</feature>
<proteinExistence type="predicted"/>
<dbReference type="GO" id="GO:0031177">
    <property type="term" value="F:phosphopantetheine binding"/>
    <property type="evidence" value="ECO:0007669"/>
    <property type="project" value="TreeGrafter"/>
</dbReference>
<dbReference type="GO" id="GO:0044550">
    <property type="term" value="P:secondary metabolite biosynthetic process"/>
    <property type="evidence" value="ECO:0007669"/>
    <property type="project" value="TreeGrafter"/>
</dbReference>
<dbReference type="FunFam" id="3.40.50.980:FF:000001">
    <property type="entry name" value="Non-ribosomal peptide synthetase"/>
    <property type="match status" value="1"/>
</dbReference>
<dbReference type="SUPFAM" id="SSF56801">
    <property type="entry name" value="Acetyl-CoA synthetase-like"/>
    <property type="match status" value="1"/>
</dbReference>
<dbReference type="GO" id="GO:0003824">
    <property type="term" value="F:catalytic activity"/>
    <property type="evidence" value="ECO:0007669"/>
    <property type="project" value="InterPro"/>
</dbReference>
<reference evidence="3" key="1">
    <citation type="submission" date="2020-02" db="EMBL/GenBank/DDBJ databases">
        <authorList>
            <person name="Meier V. D."/>
        </authorList>
    </citation>
    <scope>NUCLEOTIDE SEQUENCE</scope>
    <source>
        <strain evidence="3">AVDCRST_MAG89</strain>
    </source>
</reference>